<dbReference type="AlphaFoldDB" id="A0A841EEU0"/>
<dbReference type="Proteomes" id="UP000578077">
    <property type="component" value="Unassembled WGS sequence"/>
</dbReference>
<proteinExistence type="predicted"/>
<dbReference type="GO" id="GO:0006310">
    <property type="term" value="P:DNA recombination"/>
    <property type="evidence" value="ECO:0007669"/>
    <property type="project" value="UniProtKB-KW"/>
</dbReference>
<keyword evidence="3" id="KW-1185">Reference proteome</keyword>
<evidence type="ECO:0000256" key="1">
    <source>
        <dbReference type="ARBA" id="ARBA00023172"/>
    </source>
</evidence>
<sequence length="100" mass="10796">MQYSCTKSSAPRTNLYPVWSKARAIALPPDRVATPLALRPYDLRHAAVSTWLNSGVPAAKVAERAGHSVAVLHRVYAKCLDGDDAIANARIERVLDGDNG</sequence>
<accession>A0A841EEU0</accession>
<dbReference type="Gene3D" id="1.10.443.10">
    <property type="entry name" value="Intergrase catalytic core"/>
    <property type="match status" value="1"/>
</dbReference>
<keyword evidence="1" id="KW-0233">DNA recombination</keyword>
<dbReference type="InterPro" id="IPR011010">
    <property type="entry name" value="DNA_brk_join_enz"/>
</dbReference>
<dbReference type="InterPro" id="IPR013762">
    <property type="entry name" value="Integrase-like_cat_sf"/>
</dbReference>
<name>A0A841EEU0_9ACTN</name>
<comment type="caution">
    <text evidence="2">The sequence shown here is derived from an EMBL/GenBank/DDBJ whole genome shotgun (WGS) entry which is preliminary data.</text>
</comment>
<evidence type="ECO:0000313" key="3">
    <source>
        <dbReference type="Proteomes" id="UP000578077"/>
    </source>
</evidence>
<dbReference type="EMBL" id="JACHLY010000001">
    <property type="protein sequence ID" value="MBB5997941.1"/>
    <property type="molecule type" value="Genomic_DNA"/>
</dbReference>
<evidence type="ECO:0000313" key="2">
    <source>
        <dbReference type="EMBL" id="MBB5997941.1"/>
    </source>
</evidence>
<dbReference type="GO" id="GO:0003677">
    <property type="term" value="F:DNA binding"/>
    <property type="evidence" value="ECO:0007669"/>
    <property type="project" value="InterPro"/>
</dbReference>
<dbReference type="RefSeq" id="WP_312862417.1">
    <property type="nucleotide sequence ID" value="NZ_BAABKT010000023.1"/>
</dbReference>
<gene>
    <name evidence="2" type="ORF">HNR25_001692</name>
</gene>
<protein>
    <submittedName>
        <fullName evidence="2">Integrase</fullName>
    </submittedName>
</protein>
<dbReference type="SUPFAM" id="SSF56349">
    <property type="entry name" value="DNA breaking-rejoining enzymes"/>
    <property type="match status" value="1"/>
</dbReference>
<reference evidence="2 3" key="1">
    <citation type="submission" date="2020-08" db="EMBL/GenBank/DDBJ databases">
        <title>Sequencing the genomes of 1000 actinobacteria strains.</title>
        <authorList>
            <person name="Klenk H.-P."/>
        </authorList>
    </citation>
    <scope>NUCLEOTIDE SEQUENCE [LARGE SCALE GENOMIC DNA]</scope>
    <source>
        <strain evidence="2 3">DSM 44593</strain>
    </source>
</reference>
<dbReference type="GO" id="GO:0015074">
    <property type="term" value="P:DNA integration"/>
    <property type="evidence" value="ECO:0007669"/>
    <property type="project" value="InterPro"/>
</dbReference>
<organism evidence="2 3">
    <name type="scientific">Streptomonospora salina</name>
    <dbReference type="NCBI Taxonomy" id="104205"/>
    <lineage>
        <taxon>Bacteria</taxon>
        <taxon>Bacillati</taxon>
        <taxon>Actinomycetota</taxon>
        <taxon>Actinomycetes</taxon>
        <taxon>Streptosporangiales</taxon>
        <taxon>Nocardiopsidaceae</taxon>
        <taxon>Streptomonospora</taxon>
    </lineage>
</organism>